<proteinExistence type="predicted"/>
<gene>
    <name evidence="2" type="ORF">POCTA_138.1.T1060254</name>
</gene>
<dbReference type="EMBL" id="CAJJDP010000106">
    <property type="protein sequence ID" value="CAD8194470.1"/>
    <property type="molecule type" value="Genomic_DNA"/>
</dbReference>
<dbReference type="AlphaFoldDB" id="A0A8S1X1F9"/>
<keyword evidence="1" id="KW-0812">Transmembrane</keyword>
<sequence>MKELHYFDILLAHMICKKKQMVQPTLWTEFGEHYLPPLFKDISTILLAQVPLIITLFCFKLRQHS</sequence>
<dbReference type="Proteomes" id="UP000683925">
    <property type="component" value="Unassembled WGS sequence"/>
</dbReference>
<feature type="transmembrane region" description="Helical" evidence="1">
    <location>
        <begin position="42"/>
        <end position="59"/>
    </location>
</feature>
<protein>
    <submittedName>
        <fullName evidence="2">Uncharacterized protein</fullName>
    </submittedName>
</protein>
<evidence type="ECO:0000256" key="1">
    <source>
        <dbReference type="SAM" id="Phobius"/>
    </source>
</evidence>
<organism evidence="2 3">
    <name type="scientific">Paramecium octaurelia</name>
    <dbReference type="NCBI Taxonomy" id="43137"/>
    <lineage>
        <taxon>Eukaryota</taxon>
        <taxon>Sar</taxon>
        <taxon>Alveolata</taxon>
        <taxon>Ciliophora</taxon>
        <taxon>Intramacronucleata</taxon>
        <taxon>Oligohymenophorea</taxon>
        <taxon>Peniculida</taxon>
        <taxon>Parameciidae</taxon>
        <taxon>Paramecium</taxon>
    </lineage>
</organism>
<keyword evidence="1" id="KW-0472">Membrane</keyword>
<accession>A0A8S1X1F9</accession>
<name>A0A8S1X1F9_PAROT</name>
<keyword evidence="1" id="KW-1133">Transmembrane helix</keyword>
<reference evidence="2" key="1">
    <citation type="submission" date="2021-01" db="EMBL/GenBank/DDBJ databases">
        <authorList>
            <consortium name="Genoscope - CEA"/>
            <person name="William W."/>
        </authorList>
    </citation>
    <scope>NUCLEOTIDE SEQUENCE</scope>
</reference>
<comment type="caution">
    <text evidence="2">The sequence shown here is derived from an EMBL/GenBank/DDBJ whole genome shotgun (WGS) entry which is preliminary data.</text>
</comment>
<keyword evidence="3" id="KW-1185">Reference proteome</keyword>
<evidence type="ECO:0000313" key="2">
    <source>
        <dbReference type="EMBL" id="CAD8194470.1"/>
    </source>
</evidence>
<evidence type="ECO:0000313" key="3">
    <source>
        <dbReference type="Proteomes" id="UP000683925"/>
    </source>
</evidence>